<comment type="caution">
    <text evidence="2">The sequence shown here is derived from an EMBL/GenBank/DDBJ whole genome shotgun (WGS) entry which is preliminary data.</text>
</comment>
<dbReference type="Proteomes" id="UP001172684">
    <property type="component" value="Unassembled WGS sequence"/>
</dbReference>
<feature type="region of interest" description="Disordered" evidence="1">
    <location>
        <begin position="106"/>
        <end position="131"/>
    </location>
</feature>
<reference evidence="2" key="1">
    <citation type="submission" date="2022-10" db="EMBL/GenBank/DDBJ databases">
        <title>Culturing micro-colonial fungi from biological soil crusts in the Mojave desert and describing Neophaeococcomyces mojavensis, and introducing the new genera and species Taxawa tesnikishii.</title>
        <authorList>
            <person name="Kurbessoian T."/>
            <person name="Stajich J.E."/>
        </authorList>
    </citation>
    <scope>NUCLEOTIDE SEQUENCE</scope>
    <source>
        <strain evidence="2">TK_1</strain>
    </source>
</reference>
<evidence type="ECO:0000313" key="3">
    <source>
        <dbReference type="Proteomes" id="UP001172684"/>
    </source>
</evidence>
<sequence>MYSRNDPRLRRTLNQLSQNLESANETAQVNLFTFSRRYVNPCFASIGSCFHACTAPCFPTREERLRRQRGRSRGRAEQSFDFYDDWDEDEDEGLLGWANEGNDELDRLLSGSGGSAQPGRQRAMSYGARRGRRKSAVLQHDGEVDPTVIPSQSYFGFLGRLPWKIGGKGLRYKPSAADLQEHPGTTQRTELENQPLIEEGEEEERFARTHKRVRSQTTGSGHTTDSLSSRGDIFPSEDELDDAVPLDDEFATVLERRTTGLGSDENSSGRTRSGKRPSGSRPSTRTPSSRSAHSGQTPASKITRGDSGVEEVPTLSELKQEEERAQEEEEQDVERKRDAARRLALERGLSTTRPGDSHPPSVEGKEETAELIPPVSTVQAEDPQTPTTPRTVSRSASGPIPFPSFDPSATPDISSPEAAEDEISSPRAETPAESSQSPAFVPAQLPNFTGKPD</sequence>
<keyword evidence="3" id="KW-1185">Reference proteome</keyword>
<dbReference type="EMBL" id="JAPDRL010000043">
    <property type="protein sequence ID" value="KAJ9663411.1"/>
    <property type="molecule type" value="Genomic_DNA"/>
</dbReference>
<evidence type="ECO:0000256" key="1">
    <source>
        <dbReference type="SAM" id="MobiDB-lite"/>
    </source>
</evidence>
<accession>A0ABQ9NPA1</accession>
<protein>
    <submittedName>
        <fullName evidence="2">Uncharacterized protein</fullName>
    </submittedName>
</protein>
<feature type="compositionally biased region" description="Polar residues" evidence="1">
    <location>
        <begin position="376"/>
        <end position="396"/>
    </location>
</feature>
<gene>
    <name evidence="2" type="ORF">H2201_005619</name>
</gene>
<feature type="compositionally biased region" description="Polar residues" evidence="1">
    <location>
        <begin position="215"/>
        <end position="229"/>
    </location>
</feature>
<evidence type="ECO:0000313" key="2">
    <source>
        <dbReference type="EMBL" id="KAJ9663411.1"/>
    </source>
</evidence>
<feature type="compositionally biased region" description="Acidic residues" evidence="1">
    <location>
        <begin position="235"/>
        <end position="250"/>
    </location>
</feature>
<organism evidence="2 3">
    <name type="scientific">Coniosporium apollinis</name>
    <dbReference type="NCBI Taxonomy" id="61459"/>
    <lineage>
        <taxon>Eukaryota</taxon>
        <taxon>Fungi</taxon>
        <taxon>Dikarya</taxon>
        <taxon>Ascomycota</taxon>
        <taxon>Pezizomycotina</taxon>
        <taxon>Dothideomycetes</taxon>
        <taxon>Dothideomycetes incertae sedis</taxon>
        <taxon>Coniosporium</taxon>
    </lineage>
</organism>
<name>A0ABQ9NPA1_9PEZI</name>
<feature type="compositionally biased region" description="Low complexity" evidence="1">
    <location>
        <begin position="268"/>
        <end position="291"/>
    </location>
</feature>
<feature type="compositionally biased region" description="Basic and acidic residues" evidence="1">
    <location>
        <begin position="333"/>
        <end position="345"/>
    </location>
</feature>
<feature type="region of interest" description="Disordered" evidence="1">
    <location>
        <begin position="178"/>
        <end position="453"/>
    </location>
</feature>
<proteinExistence type="predicted"/>